<proteinExistence type="predicted"/>
<reference evidence="1 2" key="1">
    <citation type="submission" date="2020-08" db="EMBL/GenBank/DDBJ databases">
        <title>Genomic Encyclopedia of Type Strains, Phase IV (KMG-IV): sequencing the most valuable type-strain genomes for metagenomic binning, comparative biology and taxonomic classification.</title>
        <authorList>
            <person name="Goeker M."/>
        </authorList>
    </citation>
    <scope>NUCLEOTIDE SEQUENCE [LARGE SCALE GENOMIC DNA]</scope>
    <source>
        <strain evidence="1 2">DSM 28570</strain>
    </source>
</reference>
<name>A0A840V1N9_9BACT</name>
<dbReference type="EMBL" id="JACHEO010000002">
    <property type="protein sequence ID" value="MBB5347091.1"/>
    <property type="molecule type" value="Genomic_DNA"/>
</dbReference>
<sequence length="139" mass="14648">MSVNTMRRIVLASNEHESLARFVAGLGQNREVEIIGVGTAAAALDAVQGKPVHLVVVGEKLADTDPIDCVNRLVRLNPMINCAMISALAADDFHEATEGLGVLMQLPPNPSGDDAAALMAKVEMFSALLDLNTVQGART</sequence>
<evidence type="ECO:0000313" key="1">
    <source>
        <dbReference type="EMBL" id="MBB5347091.1"/>
    </source>
</evidence>
<comment type="caution">
    <text evidence="1">The sequence shown here is derived from an EMBL/GenBank/DDBJ whole genome shotgun (WGS) entry which is preliminary data.</text>
</comment>
<dbReference type="AlphaFoldDB" id="A0A840V1N9"/>
<dbReference type="GO" id="GO:0003677">
    <property type="term" value="F:DNA binding"/>
    <property type="evidence" value="ECO:0007669"/>
    <property type="project" value="UniProtKB-KW"/>
</dbReference>
<accession>A0A840V1N9</accession>
<dbReference type="SUPFAM" id="SSF52172">
    <property type="entry name" value="CheY-like"/>
    <property type="match status" value="1"/>
</dbReference>
<dbReference type="Proteomes" id="UP000539642">
    <property type="component" value="Unassembled WGS sequence"/>
</dbReference>
<organism evidence="1 2">
    <name type="scientific">Desulfoprunum benzoelyticum</name>
    <dbReference type="NCBI Taxonomy" id="1506996"/>
    <lineage>
        <taxon>Bacteria</taxon>
        <taxon>Pseudomonadati</taxon>
        <taxon>Thermodesulfobacteriota</taxon>
        <taxon>Desulfobulbia</taxon>
        <taxon>Desulfobulbales</taxon>
        <taxon>Desulfobulbaceae</taxon>
        <taxon>Desulfoprunum</taxon>
    </lineage>
</organism>
<keyword evidence="2" id="KW-1185">Reference proteome</keyword>
<gene>
    <name evidence="1" type="ORF">HNQ81_000801</name>
</gene>
<evidence type="ECO:0000313" key="2">
    <source>
        <dbReference type="Proteomes" id="UP000539642"/>
    </source>
</evidence>
<dbReference type="RefSeq" id="WP_183348524.1">
    <property type="nucleotide sequence ID" value="NZ_JACHEO010000002.1"/>
</dbReference>
<dbReference type="InterPro" id="IPR011006">
    <property type="entry name" value="CheY-like_superfamily"/>
</dbReference>
<protein>
    <submittedName>
        <fullName evidence="1">DNA-binding NarL/FixJ family response regulator</fullName>
    </submittedName>
</protein>
<keyword evidence="1" id="KW-0238">DNA-binding</keyword>